<dbReference type="AlphaFoldDB" id="A0A822Y2K8"/>
<dbReference type="Proteomes" id="UP000607653">
    <property type="component" value="Unassembled WGS sequence"/>
</dbReference>
<keyword evidence="3" id="KW-1185">Reference proteome</keyword>
<organism evidence="2 3">
    <name type="scientific">Nelumbo nucifera</name>
    <name type="common">Sacred lotus</name>
    <dbReference type="NCBI Taxonomy" id="4432"/>
    <lineage>
        <taxon>Eukaryota</taxon>
        <taxon>Viridiplantae</taxon>
        <taxon>Streptophyta</taxon>
        <taxon>Embryophyta</taxon>
        <taxon>Tracheophyta</taxon>
        <taxon>Spermatophyta</taxon>
        <taxon>Magnoliopsida</taxon>
        <taxon>Proteales</taxon>
        <taxon>Nelumbonaceae</taxon>
        <taxon>Nelumbo</taxon>
    </lineage>
</organism>
<evidence type="ECO:0000313" key="3">
    <source>
        <dbReference type="Proteomes" id="UP000607653"/>
    </source>
</evidence>
<comment type="caution">
    <text evidence="2">The sequence shown here is derived from an EMBL/GenBank/DDBJ whole genome shotgun (WGS) entry which is preliminary data.</text>
</comment>
<dbReference type="EMBL" id="DUZY01000002">
    <property type="protein sequence ID" value="DAD25791.1"/>
    <property type="molecule type" value="Genomic_DNA"/>
</dbReference>
<feature type="compositionally biased region" description="Basic and acidic residues" evidence="1">
    <location>
        <begin position="11"/>
        <end position="41"/>
    </location>
</feature>
<gene>
    <name evidence="2" type="ORF">HUJ06_027259</name>
</gene>
<protein>
    <submittedName>
        <fullName evidence="2">Uncharacterized protein</fullName>
    </submittedName>
</protein>
<feature type="region of interest" description="Disordered" evidence="1">
    <location>
        <begin position="1"/>
        <end position="41"/>
    </location>
</feature>
<evidence type="ECO:0000313" key="2">
    <source>
        <dbReference type="EMBL" id="DAD25791.1"/>
    </source>
</evidence>
<sequence>MRRAPRKKRRVVESTHALETEEEFTERSPSREPDVVDIDNDHNGLTSVDPVVMPNQFALPPTYTFPVVAYEGSSSCGQVYLLNWDVTTTNRIRDPRITFKVSTNILLPKDKREFSQRSVADLHSSIFRDTLSVSCMTRALNDYAITMEHNTTQMTAVIESLQT</sequence>
<name>A0A822Y2K8_NELNU</name>
<feature type="compositionally biased region" description="Basic residues" evidence="1">
    <location>
        <begin position="1"/>
        <end position="10"/>
    </location>
</feature>
<reference evidence="2 3" key="1">
    <citation type="journal article" date="2020" name="Mol. Biol. Evol.">
        <title>Distinct Expression and Methylation Patterns for Genes with Different Fates following a Single Whole-Genome Duplication in Flowering Plants.</title>
        <authorList>
            <person name="Shi T."/>
            <person name="Rahmani R.S."/>
            <person name="Gugger P.F."/>
            <person name="Wang M."/>
            <person name="Li H."/>
            <person name="Zhang Y."/>
            <person name="Li Z."/>
            <person name="Wang Q."/>
            <person name="Van de Peer Y."/>
            <person name="Marchal K."/>
            <person name="Chen J."/>
        </authorList>
    </citation>
    <scope>NUCLEOTIDE SEQUENCE [LARGE SCALE GENOMIC DNA]</scope>
    <source>
        <tissue evidence="2">Leaf</tissue>
    </source>
</reference>
<accession>A0A822Y2K8</accession>
<evidence type="ECO:0000256" key="1">
    <source>
        <dbReference type="SAM" id="MobiDB-lite"/>
    </source>
</evidence>
<proteinExistence type="predicted"/>